<sequence length="121" mass="12968">MIGSLDVVVLDCPDPDALAAFYTELLGLTVLSAEDDWVEIGGPTDARPLIAFQKVDSYRAPEWPGQVVPQQLHFDVKVDDLDAGEQQVLAIGAVATGSGGETYRVYLDPAGHPFCLINPVD</sequence>
<dbReference type="CDD" id="cd06587">
    <property type="entry name" value="VOC"/>
    <property type="match status" value="1"/>
</dbReference>
<organism evidence="2 3">
    <name type="scientific">Subtercola lobariae</name>
    <dbReference type="NCBI Taxonomy" id="1588641"/>
    <lineage>
        <taxon>Bacteria</taxon>
        <taxon>Bacillati</taxon>
        <taxon>Actinomycetota</taxon>
        <taxon>Actinomycetes</taxon>
        <taxon>Micrococcales</taxon>
        <taxon>Microbacteriaceae</taxon>
        <taxon>Subtercola</taxon>
    </lineage>
</organism>
<comment type="caution">
    <text evidence="2">The sequence shown here is derived from an EMBL/GenBank/DDBJ whole genome shotgun (WGS) entry which is preliminary data.</text>
</comment>
<dbReference type="RefSeq" id="WP_188673756.1">
    <property type="nucleotide sequence ID" value="NZ_BMGP01000001.1"/>
</dbReference>
<evidence type="ECO:0000313" key="2">
    <source>
        <dbReference type="EMBL" id="GGF15987.1"/>
    </source>
</evidence>
<dbReference type="PANTHER" id="PTHR35908">
    <property type="entry name" value="HYPOTHETICAL FUSION PROTEIN"/>
    <property type="match status" value="1"/>
</dbReference>
<dbReference type="Gene3D" id="3.10.180.10">
    <property type="entry name" value="2,3-Dihydroxybiphenyl 1,2-Dioxygenase, domain 1"/>
    <property type="match status" value="1"/>
</dbReference>
<evidence type="ECO:0000313" key="3">
    <source>
        <dbReference type="Proteomes" id="UP000598775"/>
    </source>
</evidence>
<dbReference type="PROSITE" id="PS51819">
    <property type="entry name" value="VOC"/>
    <property type="match status" value="1"/>
</dbReference>
<accession>A0A917B147</accession>
<dbReference type="Proteomes" id="UP000598775">
    <property type="component" value="Unassembled WGS sequence"/>
</dbReference>
<keyword evidence="3" id="KW-1185">Reference proteome</keyword>
<dbReference type="Pfam" id="PF18029">
    <property type="entry name" value="Glyoxalase_6"/>
    <property type="match status" value="1"/>
</dbReference>
<name>A0A917B147_9MICO</name>
<proteinExistence type="predicted"/>
<dbReference type="InterPro" id="IPR041581">
    <property type="entry name" value="Glyoxalase_6"/>
</dbReference>
<dbReference type="PANTHER" id="PTHR35908:SF1">
    <property type="entry name" value="CONSERVED PROTEIN"/>
    <property type="match status" value="1"/>
</dbReference>
<dbReference type="InterPro" id="IPR037523">
    <property type="entry name" value="VOC_core"/>
</dbReference>
<protein>
    <submittedName>
        <fullName evidence="2">Glyoxalase</fullName>
    </submittedName>
</protein>
<feature type="domain" description="VOC" evidence="1">
    <location>
        <begin position="4"/>
        <end position="121"/>
    </location>
</feature>
<dbReference type="AlphaFoldDB" id="A0A917B147"/>
<dbReference type="EMBL" id="BMGP01000001">
    <property type="protein sequence ID" value="GGF15987.1"/>
    <property type="molecule type" value="Genomic_DNA"/>
</dbReference>
<dbReference type="InterPro" id="IPR029068">
    <property type="entry name" value="Glyas_Bleomycin-R_OHBP_Dase"/>
</dbReference>
<dbReference type="SUPFAM" id="SSF54593">
    <property type="entry name" value="Glyoxalase/Bleomycin resistance protein/Dihydroxybiphenyl dioxygenase"/>
    <property type="match status" value="1"/>
</dbReference>
<evidence type="ECO:0000259" key="1">
    <source>
        <dbReference type="PROSITE" id="PS51819"/>
    </source>
</evidence>
<gene>
    <name evidence="2" type="ORF">GCM10011399_07250</name>
</gene>
<reference evidence="2 3" key="1">
    <citation type="journal article" date="2014" name="Int. J. Syst. Evol. Microbiol.">
        <title>Complete genome sequence of Corynebacterium casei LMG S-19264T (=DSM 44701T), isolated from a smear-ripened cheese.</title>
        <authorList>
            <consortium name="US DOE Joint Genome Institute (JGI-PGF)"/>
            <person name="Walter F."/>
            <person name="Albersmeier A."/>
            <person name="Kalinowski J."/>
            <person name="Ruckert C."/>
        </authorList>
    </citation>
    <scope>NUCLEOTIDE SEQUENCE [LARGE SCALE GENOMIC DNA]</scope>
    <source>
        <strain evidence="2 3">CGMCC 1.12976</strain>
    </source>
</reference>